<dbReference type="Pfam" id="PF00782">
    <property type="entry name" value="DSPc"/>
    <property type="match status" value="1"/>
</dbReference>
<name>A8WUH4_CAEBR</name>
<dbReference type="SUPFAM" id="SSF52821">
    <property type="entry name" value="Rhodanese/Cell cycle control phosphatase"/>
    <property type="match status" value="1"/>
</dbReference>
<dbReference type="EC" id="3.1.3.48" evidence="2"/>
<dbReference type="EMBL" id="HE601438">
    <property type="protein sequence ID" value="CAP24136.2"/>
    <property type="molecule type" value="Genomic_DNA"/>
</dbReference>
<dbReference type="InterPro" id="IPR000387">
    <property type="entry name" value="Tyr_Pase_dom"/>
</dbReference>
<evidence type="ECO:0000256" key="5">
    <source>
        <dbReference type="SAM" id="MobiDB-lite"/>
    </source>
</evidence>
<dbReference type="GO" id="GO:0043409">
    <property type="term" value="P:negative regulation of MAPK cascade"/>
    <property type="evidence" value="ECO:0000318"/>
    <property type="project" value="GO_Central"/>
</dbReference>
<organism evidence="9 10">
    <name type="scientific">Caenorhabditis briggsae</name>
    <dbReference type="NCBI Taxonomy" id="6238"/>
    <lineage>
        <taxon>Eukaryota</taxon>
        <taxon>Metazoa</taxon>
        <taxon>Ecdysozoa</taxon>
        <taxon>Nematoda</taxon>
        <taxon>Chromadorea</taxon>
        <taxon>Rhabditida</taxon>
        <taxon>Rhabditina</taxon>
        <taxon>Rhabditomorpha</taxon>
        <taxon>Rhabditoidea</taxon>
        <taxon>Rhabditidae</taxon>
        <taxon>Peloderinae</taxon>
        <taxon>Caenorhabditis</taxon>
    </lineage>
</organism>
<feature type="compositionally biased region" description="Polar residues" evidence="5">
    <location>
        <begin position="405"/>
        <end position="431"/>
    </location>
</feature>
<dbReference type="PRINTS" id="PR01764">
    <property type="entry name" value="MAPKPHPHTASE"/>
</dbReference>
<dbReference type="InterPro" id="IPR008343">
    <property type="entry name" value="MKP"/>
</dbReference>
<feature type="compositionally biased region" description="Polar residues" evidence="5">
    <location>
        <begin position="660"/>
        <end position="672"/>
    </location>
</feature>
<dbReference type="STRING" id="6238.A8WUH4"/>
<feature type="region of interest" description="Disordered" evidence="5">
    <location>
        <begin position="629"/>
        <end position="672"/>
    </location>
</feature>
<evidence type="ECO:0000256" key="1">
    <source>
        <dbReference type="ARBA" id="ARBA00008601"/>
    </source>
</evidence>
<dbReference type="FunCoup" id="A8WUH4">
    <property type="interactions" value="894"/>
</dbReference>
<dbReference type="Gene3D" id="3.40.250.10">
    <property type="entry name" value="Rhodanese-like domain"/>
    <property type="match status" value="1"/>
</dbReference>
<sequence length="672" mass="73201">MTVLDTVTLSSCGLAALIREAPDTTLIVDCRGFTEYNESHVRHSMNAFFSKLIRRRLFENKLDDNCLIHQLMSCSTGCMKMDEKLDLVLYAEEDKPRGNKRRIASCNAPESTAKIMRVLRERLEDTDKFRSVMVLEVFPSKKFGLKLQLRERGGNIMKNHLWRDRSDKKEFLSPPTSPPLTSISQPCLSQPSGDGITLITPNIYLGSQMDSLDETMLKALDISVVINLSLTCPKSVCIKEEKNFMRIPVNDSYQEKLSPYFPMAYEFLERCRKAGKKCLIHCLAGISRSPTLCISYIMRYMKLGSDDAYRYVKERRPSISPNFNFMGQLLEYENVLIKDHVLRHDQASRPHRHIDYYGPSDLCPPKVPKSASSHCVFPGPADDSSSSPSPSSPSVSEGSAASEPDQPTSSDASASTSEPETSVTVNQNGKRNMTMDLGLPHRPKALGLPTRIGAAVVELPSPSTELSRLSFDAPETNVPSTPILNFTNPCFTSPIVPVAPSSRESLSTPAASSSSSSSVSSEPSFEFSSFESSSSSSIVVENPFFANAESAGPSSSSSSSGYISSASLPTSAAAATASRCRMKGFFKVFNKKIPAVPVTIPTTTSSTPGPSRATRPECLRSSGIIISAPVLATTEEEDAESPESGFNEPDVVGEDDDSVSLCSTSSLELPCQ</sequence>
<dbReference type="InterPro" id="IPR020422">
    <property type="entry name" value="TYR_PHOSPHATASE_DUAL_dom"/>
</dbReference>
<dbReference type="PROSITE" id="PS50206">
    <property type="entry name" value="RHODANESE_3"/>
    <property type="match status" value="1"/>
</dbReference>
<dbReference type="InterPro" id="IPR001763">
    <property type="entry name" value="Rhodanese-like_dom"/>
</dbReference>
<evidence type="ECO:0000259" key="6">
    <source>
        <dbReference type="PROSITE" id="PS50054"/>
    </source>
</evidence>
<feature type="compositionally biased region" description="Low complexity" evidence="5">
    <location>
        <begin position="378"/>
        <end position="404"/>
    </location>
</feature>
<dbReference type="InterPro" id="IPR029021">
    <property type="entry name" value="Prot-tyrosine_phosphatase-like"/>
</dbReference>
<gene>
    <name evidence="11" type="primary">vhp-1</name>
    <name evidence="9" type="synonym">Cbr-vhp-1</name>
    <name evidence="11" type="ORF">CBG02372</name>
    <name evidence="9" type="ORF">CBG_02372</name>
</gene>
<dbReference type="InterPro" id="IPR036873">
    <property type="entry name" value="Rhodanese-like_dom_sf"/>
</dbReference>
<keyword evidence="3" id="KW-0378">Hydrolase</keyword>
<feature type="compositionally biased region" description="Low complexity" evidence="5">
    <location>
        <begin position="501"/>
        <end position="521"/>
    </location>
</feature>
<evidence type="ECO:0000259" key="7">
    <source>
        <dbReference type="PROSITE" id="PS50056"/>
    </source>
</evidence>
<accession>A8WUH4</accession>
<dbReference type="eggNOG" id="KOG1716">
    <property type="taxonomic scope" value="Eukaryota"/>
</dbReference>
<dbReference type="AlphaFoldDB" id="A8WUH4"/>
<comment type="similarity">
    <text evidence="1">Belongs to the protein-tyrosine phosphatase family. Non-receptor class dual specificity subfamily.</text>
</comment>
<evidence type="ECO:0000259" key="8">
    <source>
        <dbReference type="PROSITE" id="PS50206"/>
    </source>
</evidence>
<dbReference type="PANTHER" id="PTHR10159">
    <property type="entry name" value="DUAL SPECIFICITY PROTEIN PHOSPHATASE"/>
    <property type="match status" value="1"/>
</dbReference>
<evidence type="ECO:0000256" key="4">
    <source>
        <dbReference type="ARBA" id="ARBA00022912"/>
    </source>
</evidence>
<keyword evidence="10" id="KW-1185">Reference proteome</keyword>
<dbReference type="PANTHER" id="PTHR10159:SF533">
    <property type="entry name" value="TYROSINE-PROTEIN PHOSPHATASE VHP-1"/>
    <property type="match status" value="1"/>
</dbReference>
<protein>
    <recommendedName>
        <fullName evidence="2">protein-tyrosine-phosphatase</fullName>
        <ecNumber evidence="2">3.1.3.48</ecNumber>
    </recommendedName>
</protein>
<feature type="domain" description="Tyrosine specific protein phosphatases" evidence="7">
    <location>
        <begin position="258"/>
        <end position="319"/>
    </location>
</feature>
<dbReference type="OMA" id="CNAPEST"/>
<feature type="domain" description="Rhodanese" evidence="8">
    <location>
        <begin position="21"/>
        <end position="142"/>
    </location>
</feature>
<dbReference type="WormBase" id="CBG02372a">
    <property type="protein sequence ID" value="CBP47324"/>
    <property type="gene ID" value="WBGene00025434"/>
    <property type="gene designation" value="Cbr-vhp-1"/>
</dbReference>
<reference evidence="9 10" key="2">
    <citation type="journal article" date="2011" name="PLoS Genet.">
        <title>Caenorhabditis briggsae recombinant inbred line genotypes reveal inter-strain incompatibility and the evolution of recombination.</title>
        <authorList>
            <person name="Ross J.A."/>
            <person name="Koboldt D.C."/>
            <person name="Staisch J.E."/>
            <person name="Chamberlin H.M."/>
            <person name="Gupta B.P."/>
            <person name="Miller R.D."/>
            <person name="Baird S.E."/>
            <person name="Haag E.S."/>
        </authorList>
    </citation>
    <scope>NUCLEOTIDE SEQUENCE [LARGE SCALE GENOMIC DNA]</scope>
    <source>
        <strain evidence="9 10">AF16</strain>
    </source>
</reference>
<dbReference type="Proteomes" id="UP000008549">
    <property type="component" value="Unassembled WGS sequence"/>
</dbReference>
<dbReference type="InterPro" id="IPR000340">
    <property type="entry name" value="Dual-sp_phosphatase_cat-dom"/>
</dbReference>
<evidence type="ECO:0000313" key="11">
    <source>
        <dbReference type="WormBase" id="CBG02372a"/>
    </source>
</evidence>
<dbReference type="GO" id="GO:0007165">
    <property type="term" value="P:signal transduction"/>
    <property type="evidence" value="ECO:0000318"/>
    <property type="project" value="GO_Central"/>
</dbReference>
<dbReference type="GO" id="GO:0033550">
    <property type="term" value="F:MAP kinase tyrosine phosphatase activity"/>
    <property type="evidence" value="ECO:0000318"/>
    <property type="project" value="GO_Central"/>
</dbReference>
<dbReference type="CDD" id="cd01446">
    <property type="entry name" value="DSP_MapKP"/>
    <property type="match status" value="1"/>
</dbReference>
<dbReference type="CDD" id="cd14568">
    <property type="entry name" value="DSP_MKP_classIII"/>
    <property type="match status" value="1"/>
</dbReference>
<reference evidence="9 10" key="1">
    <citation type="journal article" date="2003" name="PLoS Biol.">
        <title>The genome sequence of Caenorhabditis briggsae: a platform for comparative genomics.</title>
        <authorList>
            <person name="Stein L.D."/>
            <person name="Bao Z."/>
            <person name="Blasiar D."/>
            <person name="Blumenthal T."/>
            <person name="Brent M.R."/>
            <person name="Chen N."/>
            <person name="Chinwalla A."/>
            <person name="Clarke L."/>
            <person name="Clee C."/>
            <person name="Coghlan A."/>
            <person name="Coulson A."/>
            <person name="D'Eustachio P."/>
            <person name="Fitch D.H."/>
            <person name="Fulton L.A."/>
            <person name="Fulton R.E."/>
            <person name="Griffiths-Jones S."/>
            <person name="Harris T.W."/>
            <person name="Hillier L.W."/>
            <person name="Kamath R."/>
            <person name="Kuwabara P.E."/>
            <person name="Mardis E.R."/>
            <person name="Marra M.A."/>
            <person name="Miner T.L."/>
            <person name="Minx P."/>
            <person name="Mullikin J.C."/>
            <person name="Plumb R.W."/>
            <person name="Rogers J."/>
            <person name="Schein J.E."/>
            <person name="Sohrmann M."/>
            <person name="Spieth J."/>
            <person name="Stajich J.E."/>
            <person name="Wei C."/>
            <person name="Willey D."/>
            <person name="Wilson R.K."/>
            <person name="Durbin R."/>
            <person name="Waterston R.H."/>
        </authorList>
    </citation>
    <scope>NUCLEOTIDE SEQUENCE [LARGE SCALE GENOMIC DNA]</scope>
    <source>
        <strain evidence="9 10">AF16</strain>
    </source>
</reference>
<keyword evidence="4" id="KW-0904">Protein phosphatase</keyword>
<dbReference type="GO" id="GO:0017017">
    <property type="term" value="F:MAP kinase tyrosine/serine/threonine phosphatase activity"/>
    <property type="evidence" value="ECO:0000318"/>
    <property type="project" value="GO_Central"/>
</dbReference>
<dbReference type="GO" id="GO:0008330">
    <property type="term" value="F:protein tyrosine/threonine phosphatase activity"/>
    <property type="evidence" value="ECO:0000318"/>
    <property type="project" value="GO_Central"/>
</dbReference>
<feature type="domain" description="Tyrosine-protein phosphatase" evidence="6">
    <location>
        <begin position="195"/>
        <end position="338"/>
    </location>
</feature>
<proteinExistence type="inferred from homology"/>
<feature type="region of interest" description="Disordered" evidence="5">
    <location>
        <begin position="373"/>
        <end position="442"/>
    </location>
</feature>
<evidence type="ECO:0000256" key="2">
    <source>
        <dbReference type="ARBA" id="ARBA00013064"/>
    </source>
</evidence>
<dbReference type="PROSITE" id="PS50056">
    <property type="entry name" value="TYR_PHOSPHATASE_2"/>
    <property type="match status" value="1"/>
</dbReference>
<dbReference type="PROSITE" id="PS50054">
    <property type="entry name" value="TYR_PHOSPHATASE_DUAL"/>
    <property type="match status" value="1"/>
</dbReference>
<dbReference type="SUPFAM" id="SSF52799">
    <property type="entry name" value="(Phosphotyrosine protein) phosphatases II"/>
    <property type="match status" value="1"/>
</dbReference>
<evidence type="ECO:0000313" key="9">
    <source>
        <dbReference type="EMBL" id="CAP24136.2"/>
    </source>
</evidence>
<dbReference type="InParanoid" id="A8WUH4"/>
<dbReference type="HOGENOM" id="CLU_408947_0_0_1"/>
<dbReference type="GO" id="GO:0005737">
    <property type="term" value="C:cytoplasm"/>
    <property type="evidence" value="ECO:0000318"/>
    <property type="project" value="GO_Central"/>
</dbReference>
<feature type="region of interest" description="Disordered" evidence="5">
    <location>
        <begin position="499"/>
        <end position="521"/>
    </location>
</feature>
<dbReference type="InterPro" id="IPR016130">
    <property type="entry name" value="Tyr_Pase_AS"/>
</dbReference>
<dbReference type="SMART" id="SM00195">
    <property type="entry name" value="DSPc"/>
    <property type="match status" value="1"/>
</dbReference>
<dbReference type="Gene3D" id="3.90.190.10">
    <property type="entry name" value="Protein tyrosine phosphatase superfamily"/>
    <property type="match status" value="1"/>
</dbReference>
<dbReference type="PROSITE" id="PS00383">
    <property type="entry name" value="TYR_PHOSPHATASE_1"/>
    <property type="match status" value="1"/>
</dbReference>
<evidence type="ECO:0000313" key="10">
    <source>
        <dbReference type="Proteomes" id="UP000008549"/>
    </source>
</evidence>
<evidence type="ECO:0000256" key="3">
    <source>
        <dbReference type="ARBA" id="ARBA00022801"/>
    </source>
</evidence>